<evidence type="ECO:0000256" key="6">
    <source>
        <dbReference type="ARBA" id="ARBA00023002"/>
    </source>
</evidence>
<name>A0ABP7GIQ2_9MICO</name>
<organism evidence="11 12">
    <name type="scientific">Microbacterium kribbense</name>
    <dbReference type="NCBI Taxonomy" id="433645"/>
    <lineage>
        <taxon>Bacteria</taxon>
        <taxon>Bacillati</taxon>
        <taxon>Actinomycetota</taxon>
        <taxon>Actinomycetes</taxon>
        <taxon>Micrococcales</taxon>
        <taxon>Microbacteriaceae</taxon>
        <taxon>Microbacterium</taxon>
    </lineage>
</organism>
<keyword evidence="9" id="KW-1133">Transmembrane helix</keyword>
<keyword evidence="12" id="KW-1185">Reference proteome</keyword>
<evidence type="ECO:0000256" key="3">
    <source>
        <dbReference type="ARBA" id="ARBA00022714"/>
    </source>
</evidence>
<dbReference type="InterPro" id="IPR050415">
    <property type="entry name" value="MRET"/>
</dbReference>
<reference evidence="12" key="1">
    <citation type="journal article" date="2019" name="Int. J. Syst. Evol. Microbiol.">
        <title>The Global Catalogue of Microorganisms (GCM) 10K type strain sequencing project: providing services to taxonomists for standard genome sequencing and annotation.</title>
        <authorList>
            <consortium name="The Broad Institute Genomics Platform"/>
            <consortium name="The Broad Institute Genome Sequencing Center for Infectious Disease"/>
            <person name="Wu L."/>
            <person name="Ma J."/>
        </authorList>
    </citation>
    <scope>NUCLEOTIDE SEQUENCE [LARGE SCALE GENOMIC DNA]</scope>
    <source>
        <strain evidence="12">JCM 16950</strain>
    </source>
</reference>
<dbReference type="CDD" id="cd00322">
    <property type="entry name" value="FNR_like"/>
    <property type="match status" value="1"/>
</dbReference>
<comment type="cofactor">
    <cofactor evidence="1">
        <name>FAD</name>
        <dbReference type="ChEBI" id="CHEBI:57692"/>
    </cofactor>
</comment>
<dbReference type="PANTHER" id="PTHR47354:SF6">
    <property type="entry name" value="NADH OXIDOREDUCTASE HCR"/>
    <property type="match status" value="1"/>
</dbReference>
<dbReference type="PANTHER" id="PTHR47354">
    <property type="entry name" value="NADH OXIDOREDUCTASE HCR"/>
    <property type="match status" value="1"/>
</dbReference>
<keyword evidence="9" id="KW-0472">Membrane</keyword>
<gene>
    <name evidence="11" type="ORF">GCM10022240_19050</name>
</gene>
<keyword evidence="9" id="KW-0812">Transmembrane</keyword>
<dbReference type="SUPFAM" id="SSF52343">
    <property type="entry name" value="Ferredoxin reductase-like, C-terminal NADP-linked domain"/>
    <property type="match status" value="1"/>
</dbReference>
<dbReference type="InterPro" id="IPR017938">
    <property type="entry name" value="Riboflavin_synthase-like_b-brl"/>
</dbReference>
<evidence type="ECO:0000256" key="9">
    <source>
        <dbReference type="SAM" id="Phobius"/>
    </source>
</evidence>
<comment type="caution">
    <text evidence="11">The sequence shown here is derived from an EMBL/GenBank/DDBJ whole genome shotgun (WGS) entry which is preliminary data.</text>
</comment>
<evidence type="ECO:0000256" key="7">
    <source>
        <dbReference type="ARBA" id="ARBA00023004"/>
    </source>
</evidence>
<feature type="transmembrane region" description="Helical" evidence="9">
    <location>
        <begin position="127"/>
        <end position="149"/>
    </location>
</feature>
<dbReference type="Gene3D" id="3.40.50.80">
    <property type="entry name" value="Nucleotide-binding domain of ferredoxin-NADP reductase (FNR) module"/>
    <property type="match status" value="1"/>
</dbReference>
<evidence type="ECO:0000256" key="1">
    <source>
        <dbReference type="ARBA" id="ARBA00001974"/>
    </source>
</evidence>
<accession>A0ABP7GIQ2</accession>
<dbReference type="SUPFAM" id="SSF63380">
    <property type="entry name" value="Riboflavin synthase domain-like"/>
    <property type="match status" value="1"/>
</dbReference>
<evidence type="ECO:0000256" key="2">
    <source>
        <dbReference type="ARBA" id="ARBA00022630"/>
    </source>
</evidence>
<feature type="transmembrane region" description="Helical" evidence="9">
    <location>
        <begin position="100"/>
        <end position="120"/>
    </location>
</feature>
<keyword evidence="8" id="KW-0411">Iron-sulfur</keyword>
<dbReference type="PROSITE" id="PS51384">
    <property type="entry name" value="FAD_FR"/>
    <property type="match status" value="1"/>
</dbReference>
<keyword evidence="6" id="KW-0560">Oxidoreductase</keyword>
<proteinExistence type="predicted"/>
<evidence type="ECO:0000256" key="4">
    <source>
        <dbReference type="ARBA" id="ARBA00022723"/>
    </source>
</evidence>
<dbReference type="RefSeq" id="WP_344782951.1">
    <property type="nucleotide sequence ID" value="NZ_BAABAF010000007.1"/>
</dbReference>
<keyword evidence="7" id="KW-0408">Iron</keyword>
<evidence type="ECO:0000313" key="11">
    <source>
        <dbReference type="EMBL" id="GAA3766843.1"/>
    </source>
</evidence>
<feature type="transmembrane region" description="Helical" evidence="9">
    <location>
        <begin position="21"/>
        <end position="43"/>
    </location>
</feature>
<dbReference type="Proteomes" id="UP001500540">
    <property type="component" value="Unassembled WGS sequence"/>
</dbReference>
<feature type="transmembrane region" description="Helical" evidence="9">
    <location>
        <begin position="214"/>
        <end position="233"/>
    </location>
</feature>
<feature type="domain" description="FAD-binding FR-type" evidence="10">
    <location>
        <begin position="288"/>
        <end position="398"/>
    </location>
</feature>
<feature type="transmembrane region" description="Helical" evidence="9">
    <location>
        <begin position="49"/>
        <end position="69"/>
    </location>
</feature>
<keyword evidence="3" id="KW-0001">2Fe-2S</keyword>
<dbReference type="InterPro" id="IPR001433">
    <property type="entry name" value="OxRdtase_FAD/NAD-bd"/>
</dbReference>
<dbReference type="EMBL" id="BAABAF010000007">
    <property type="protein sequence ID" value="GAA3766843.1"/>
    <property type="molecule type" value="Genomic_DNA"/>
</dbReference>
<dbReference type="InterPro" id="IPR017927">
    <property type="entry name" value="FAD-bd_FR_type"/>
</dbReference>
<dbReference type="Pfam" id="PF00175">
    <property type="entry name" value="NAD_binding_1"/>
    <property type="match status" value="1"/>
</dbReference>
<keyword evidence="2" id="KW-0285">Flavoprotein</keyword>
<keyword evidence="4" id="KW-0479">Metal-binding</keyword>
<keyword evidence="5" id="KW-0274">FAD</keyword>
<evidence type="ECO:0000256" key="5">
    <source>
        <dbReference type="ARBA" id="ARBA00022827"/>
    </source>
</evidence>
<evidence type="ECO:0000256" key="8">
    <source>
        <dbReference type="ARBA" id="ARBA00023014"/>
    </source>
</evidence>
<feature type="transmembrane region" description="Helical" evidence="9">
    <location>
        <begin position="245"/>
        <end position="262"/>
    </location>
</feature>
<feature type="transmembrane region" description="Helical" evidence="9">
    <location>
        <begin position="155"/>
        <end position="175"/>
    </location>
</feature>
<protein>
    <recommendedName>
        <fullName evidence="10">FAD-binding FR-type domain-containing protein</fullName>
    </recommendedName>
</protein>
<dbReference type="Gene3D" id="2.40.30.10">
    <property type="entry name" value="Translation factors"/>
    <property type="match status" value="1"/>
</dbReference>
<evidence type="ECO:0000313" key="12">
    <source>
        <dbReference type="Proteomes" id="UP001500540"/>
    </source>
</evidence>
<feature type="transmembrane region" description="Helical" evidence="9">
    <location>
        <begin position="182"/>
        <end position="202"/>
    </location>
</feature>
<sequence length="528" mass="56060">MLRALTAGFTRGFAVLGKISMYRLTLLALALLAAIALLLSFAGLAGPQWYELLATAAVLAVVCAAVDAAAQRLLKLPWRLESSLITAAILLFVLRPSIDPAGLAGIAIGGAVASASKYLLAWRGRHLFNPAAAGATVLTLITAISGVYGLGTSSWWVGTPVFGPIVLLLGIVVLWRTEKLRVIALFAVTALVVGVVSVAIAYQQQGVVADVPSLVWDQLWSSPLLFLGAFMLSEPLTLPPRRWQQMVVAAVVGVLVGWAPLFGSFPVGLGQERALLVGNAIAFAFTVRTAVRLVFQGREQLTATVRVLTFRARRPLAFLPGQFLELDVPHRHPDARGTRREFSIASAPEDQPLVRIAFREGGGQAARKPQSSYKKALAAVEPGQSLAVTGVWGDFVLPRQAGSRILMVAAGIGVTPFVAQLRHLAATGQQRDIVMVYVAPEAAELAFRPDLEAAGVPVIAFTRDEPADLAPSWRWARGMRLDAAGLQSAVPDIATRHAYVSGPAGLIADLAPALEKARSITTDAFSGY</sequence>
<evidence type="ECO:0000259" key="10">
    <source>
        <dbReference type="PROSITE" id="PS51384"/>
    </source>
</evidence>
<dbReference type="InterPro" id="IPR039261">
    <property type="entry name" value="FNR_nucleotide-bd"/>
</dbReference>